<proteinExistence type="predicted"/>
<reference evidence="1 2" key="1">
    <citation type="submission" date="2022-11" db="EMBL/GenBank/DDBJ databases">
        <title>Spartinivicinus poritis sp. nov., isolated from scleractinian coral Porites lutea.</title>
        <authorList>
            <person name="Zhang G."/>
            <person name="Cai L."/>
            <person name="Wei Q."/>
        </authorList>
    </citation>
    <scope>NUCLEOTIDE SEQUENCE [LARGE SCALE GENOMIC DNA]</scope>
    <source>
        <strain evidence="1 2">A2-2</strain>
    </source>
</reference>
<organism evidence="1 2">
    <name type="scientific">Spartinivicinus poritis</name>
    <dbReference type="NCBI Taxonomy" id="2994640"/>
    <lineage>
        <taxon>Bacteria</taxon>
        <taxon>Pseudomonadati</taxon>
        <taxon>Pseudomonadota</taxon>
        <taxon>Gammaproteobacteria</taxon>
        <taxon>Oceanospirillales</taxon>
        <taxon>Zooshikellaceae</taxon>
        <taxon>Spartinivicinus</taxon>
    </lineage>
</organism>
<comment type="caution">
    <text evidence="1">The sequence shown here is derived from an EMBL/GenBank/DDBJ whole genome shotgun (WGS) entry which is preliminary data.</text>
</comment>
<sequence>MDDDFLWDFSGDIDLFIKSEQEVNRLLTDFDELIDCNGLDELMDFEENIEDEEYYEEDIP</sequence>
<name>A0ABT5U3G6_9GAMM</name>
<dbReference type="EMBL" id="JAPMOU010000002">
    <property type="protein sequence ID" value="MDE1460908.1"/>
    <property type="molecule type" value="Genomic_DNA"/>
</dbReference>
<dbReference type="Proteomes" id="UP001528823">
    <property type="component" value="Unassembled WGS sequence"/>
</dbReference>
<evidence type="ECO:0000313" key="1">
    <source>
        <dbReference type="EMBL" id="MDE1460908.1"/>
    </source>
</evidence>
<accession>A0ABT5U3G6</accession>
<evidence type="ECO:0000313" key="2">
    <source>
        <dbReference type="Proteomes" id="UP001528823"/>
    </source>
</evidence>
<keyword evidence="2" id="KW-1185">Reference proteome</keyword>
<dbReference type="RefSeq" id="WP_274687275.1">
    <property type="nucleotide sequence ID" value="NZ_JAPMOU010000002.1"/>
</dbReference>
<gene>
    <name evidence="1" type="ORF">ORQ98_02885</name>
</gene>
<protein>
    <submittedName>
        <fullName evidence="1">Uncharacterized protein</fullName>
    </submittedName>
</protein>